<organism evidence="4 5">
    <name type="scientific">Leptonema illini</name>
    <dbReference type="NCBI Taxonomy" id="183"/>
    <lineage>
        <taxon>Bacteria</taxon>
        <taxon>Pseudomonadati</taxon>
        <taxon>Spirochaetota</taxon>
        <taxon>Spirochaetia</taxon>
        <taxon>Leptospirales</taxon>
        <taxon>Leptospiraceae</taxon>
        <taxon>Leptonema</taxon>
    </lineage>
</organism>
<reference evidence="4 5" key="1">
    <citation type="submission" date="2019-10" db="EMBL/GenBank/DDBJ databases">
        <title>Extracellular Electron Transfer in a Candidatus Methanoperedens spp. Enrichment Culture.</title>
        <authorList>
            <person name="Berger S."/>
            <person name="Rangel Shaw D."/>
            <person name="Berben T."/>
            <person name="In 'T Zandt M."/>
            <person name="Frank J."/>
            <person name="Reimann J."/>
            <person name="Jetten M.S.M."/>
            <person name="Welte C.U."/>
        </authorList>
    </citation>
    <scope>NUCLEOTIDE SEQUENCE [LARGE SCALE GENOMIC DNA]</scope>
    <source>
        <strain evidence="4">SB12</strain>
    </source>
</reference>
<evidence type="ECO:0000256" key="2">
    <source>
        <dbReference type="ARBA" id="ARBA00022840"/>
    </source>
</evidence>
<evidence type="ECO:0000256" key="1">
    <source>
        <dbReference type="ARBA" id="ARBA00022741"/>
    </source>
</evidence>
<dbReference type="InterPro" id="IPR027417">
    <property type="entry name" value="P-loop_NTPase"/>
</dbReference>
<dbReference type="EMBL" id="WBUI01000010">
    <property type="protein sequence ID" value="KAB2932181.1"/>
    <property type="molecule type" value="Genomic_DNA"/>
</dbReference>
<gene>
    <name evidence="4" type="ORF">F9K24_11295</name>
</gene>
<dbReference type="PANTHER" id="PTHR43038:SF3">
    <property type="entry name" value="ABC TRANSPORTER G FAMILY MEMBER 20 ISOFORM X1"/>
    <property type="match status" value="1"/>
</dbReference>
<name>A0A833LX50_9LEPT</name>
<dbReference type="GO" id="GO:0005524">
    <property type="term" value="F:ATP binding"/>
    <property type="evidence" value="ECO:0007669"/>
    <property type="project" value="UniProtKB-KW"/>
</dbReference>
<dbReference type="GO" id="GO:0016887">
    <property type="term" value="F:ATP hydrolysis activity"/>
    <property type="evidence" value="ECO:0007669"/>
    <property type="project" value="InterPro"/>
</dbReference>
<dbReference type="PROSITE" id="PS50893">
    <property type="entry name" value="ABC_TRANSPORTER_2"/>
    <property type="match status" value="1"/>
</dbReference>
<sequence>MNRAVLVENLSRHFGSFRAVDDISFDVQAGEIFGFLGANGAGKSTTIRMLCGILPPSSGRARVLGIDIAVNPGGVKQSIGYMSQRFSLYGDLTVEENINFAAGIRGLAGDPLRRRKDQILLETGLASDRRMRTDRLPGGVKQRLALSCSLIHDPRLIFLDEPTAGVDPASRRMFWDLIREMKERGRTVFVTSHYMDEVEQCDRIALMNRGRIDALDSPSALRATILPGPVLEIHGGESVGALLESWRHRSDEIVRIDPFGRGYHVVVKGKALSFQRALREKGCEVRVVPASLEDVFVYVIGRAQA</sequence>
<dbReference type="AlphaFoldDB" id="A0A833LX50"/>
<dbReference type="InterPro" id="IPR003593">
    <property type="entry name" value="AAA+_ATPase"/>
</dbReference>
<evidence type="ECO:0000313" key="4">
    <source>
        <dbReference type="EMBL" id="KAB2932181.1"/>
    </source>
</evidence>
<protein>
    <submittedName>
        <fullName evidence="4">ABC transporter ATP-binding protein</fullName>
    </submittedName>
</protein>
<dbReference type="CDD" id="cd03230">
    <property type="entry name" value="ABC_DR_subfamily_A"/>
    <property type="match status" value="1"/>
</dbReference>
<dbReference type="SUPFAM" id="SSF52540">
    <property type="entry name" value="P-loop containing nucleoside triphosphate hydrolases"/>
    <property type="match status" value="1"/>
</dbReference>
<dbReference type="Gene3D" id="3.40.50.300">
    <property type="entry name" value="P-loop containing nucleotide triphosphate hydrolases"/>
    <property type="match status" value="1"/>
</dbReference>
<proteinExistence type="predicted"/>
<feature type="domain" description="ABC transporter" evidence="3">
    <location>
        <begin position="5"/>
        <end position="234"/>
    </location>
</feature>
<accession>A0A833LX50</accession>
<dbReference type="PANTHER" id="PTHR43038">
    <property type="entry name" value="ATP-BINDING CASSETTE, SUB-FAMILY H, MEMBER 1"/>
    <property type="match status" value="1"/>
</dbReference>
<dbReference type="InterPro" id="IPR003439">
    <property type="entry name" value="ABC_transporter-like_ATP-bd"/>
</dbReference>
<evidence type="ECO:0000313" key="5">
    <source>
        <dbReference type="Proteomes" id="UP000460298"/>
    </source>
</evidence>
<keyword evidence="2 4" id="KW-0067">ATP-binding</keyword>
<keyword evidence="1" id="KW-0547">Nucleotide-binding</keyword>
<dbReference type="SMART" id="SM00382">
    <property type="entry name" value="AAA"/>
    <property type="match status" value="1"/>
</dbReference>
<comment type="caution">
    <text evidence="4">The sequence shown here is derived from an EMBL/GenBank/DDBJ whole genome shotgun (WGS) entry which is preliminary data.</text>
</comment>
<evidence type="ECO:0000259" key="3">
    <source>
        <dbReference type="PROSITE" id="PS50893"/>
    </source>
</evidence>
<dbReference type="Proteomes" id="UP000460298">
    <property type="component" value="Unassembled WGS sequence"/>
</dbReference>
<dbReference type="Pfam" id="PF00005">
    <property type="entry name" value="ABC_tran"/>
    <property type="match status" value="1"/>
</dbReference>